<evidence type="ECO:0000313" key="3">
    <source>
        <dbReference type="Proteomes" id="UP000001058"/>
    </source>
</evidence>
<dbReference type="OrthoDB" id="568463at2759"/>
<evidence type="ECO:0000256" key="1">
    <source>
        <dbReference type="SAM" id="MobiDB-lite"/>
    </source>
</evidence>
<keyword evidence="3" id="KW-1185">Reference proteome</keyword>
<dbReference type="PANTHER" id="PTHR48421:SF1">
    <property type="entry name" value="MYCBP-ASSOCIATED PROTEIN"/>
    <property type="match status" value="1"/>
</dbReference>
<feature type="compositionally biased region" description="Gly residues" evidence="1">
    <location>
        <begin position="127"/>
        <end position="143"/>
    </location>
</feature>
<dbReference type="Proteomes" id="UP000001058">
    <property type="component" value="Unassembled WGS sequence"/>
</dbReference>
<dbReference type="eggNOG" id="ENOG502QT8X">
    <property type="taxonomic scope" value="Eukaryota"/>
</dbReference>
<dbReference type="EMBL" id="GL378347">
    <property type="protein sequence ID" value="EFJ46991.1"/>
    <property type="molecule type" value="Genomic_DNA"/>
</dbReference>
<dbReference type="InParanoid" id="D8TZV8"/>
<feature type="compositionally biased region" description="Pro residues" evidence="1">
    <location>
        <begin position="145"/>
        <end position="156"/>
    </location>
</feature>
<feature type="region of interest" description="Disordered" evidence="1">
    <location>
        <begin position="127"/>
        <end position="161"/>
    </location>
</feature>
<gene>
    <name evidence="2" type="ORF">VOLCADRAFT_92519</name>
</gene>
<evidence type="ECO:0000313" key="2">
    <source>
        <dbReference type="EMBL" id="EFJ46991.1"/>
    </source>
</evidence>
<feature type="region of interest" description="Disordered" evidence="1">
    <location>
        <begin position="598"/>
        <end position="622"/>
    </location>
</feature>
<feature type="compositionally biased region" description="Basic and acidic residues" evidence="1">
    <location>
        <begin position="599"/>
        <end position="609"/>
    </location>
</feature>
<reference evidence="2 3" key="1">
    <citation type="journal article" date="2010" name="Science">
        <title>Genomic analysis of organismal complexity in the multicellular green alga Volvox carteri.</title>
        <authorList>
            <person name="Prochnik S.E."/>
            <person name="Umen J."/>
            <person name="Nedelcu A.M."/>
            <person name="Hallmann A."/>
            <person name="Miller S.M."/>
            <person name="Nishii I."/>
            <person name="Ferris P."/>
            <person name="Kuo A."/>
            <person name="Mitros T."/>
            <person name="Fritz-Laylin L.K."/>
            <person name="Hellsten U."/>
            <person name="Chapman J."/>
            <person name="Simakov O."/>
            <person name="Rensing S.A."/>
            <person name="Terry A."/>
            <person name="Pangilinan J."/>
            <person name="Kapitonov V."/>
            <person name="Jurka J."/>
            <person name="Salamov A."/>
            <person name="Shapiro H."/>
            <person name="Schmutz J."/>
            <person name="Grimwood J."/>
            <person name="Lindquist E."/>
            <person name="Lucas S."/>
            <person name="Grigoriev I.V."/>
            <person name="Schmitt R."/>
            <person name="Kirk D."/>
            <person name="Rokhsar D.S."/>
        </authorList>
    </citation>
    <scope>NUCLEOTIDE SEQUENCE [LARGE SCALE GENOMIC DNA]</scope>
    <source>
        <strain evidence="3">f. Nagariensis / Eve</strain>
    </source>
</reference>
<organism evidence="3">
    <name type="scientific">Volvox carteri f. nagariensis</name>
    <dbReference type="NCBI Taxonomy" id="3068"/>
    <lineage>
        <taxon>Eukaryota</taxon>
        <taxon>Viridiplantae</taxon>
        <taxon>Chlorophyta</taxon>
        <taxon>core chlorophytes</taxon>
        <taxon>Chlorophyceae</taxon>
        <taxon>CS clade</taxon>
        <taxon>Chlamydomonadales</taxon>
        <taxon>Volvocaceae</taxon>
        <taxon>Volvox</taxon>
    </lineage>
</organism>
<sequence>MGPAPAEPSGLPPKQRKLKTYQVLGDVNEYQERLATTLPPPKAPPPPNVFTIQDTSEFPPEIWFAATISPDNGVSVIASFRELSKARALYQQQLNNIYTARKLSNISSSLQPLAPFNSQLSAGSSGGNAIAGGGGTGSGGLPAGPGAPPFASPPSGGPSSSFYTSAYTSGEPPVHRTITETVRLGAETRRLGKFELQQQKWDEVTAVLASKIGRPPQELAMQRGPAWRTRAELTELLYRAQPRDARGLNPDELTPGGLVVQQQQQQGSVATGGSYNGINGAGSLLGKPVVGRSLSARGRSWEDSELLRQRVAEYGTRLRALAPHDPDFGSLVVAGEALEGQLEALATAPIRLAEVEVHMRAHHPEAFEAYKAVKDEMEAQFRAALEAEEAQRAAAEAAAAAAGPQPGPHITASTRHLTLSCHVGERSHGSVTLSCSGTAAVWWRWEARPDPQPTHSAAESGTLLPGQSLELSITFMGSAAGTFRETWQLVTTPPLQGPDGPVLTLHLRGLAELRDQSATGRATITATLAQREKMAKVAAAVERVLRDVRMPRRPQPTEVAEETAAADAWDLANGCSADGGPYAWPPLFYSSAIRPRVGTAERQRKKPVEEPPPPPPKYPPMWDGANIAVLDALLAELATVAPAAATPLLARADAAKARARVPPNGRRLLRRAMRSLVLKMADAVEDKLGVVRADLEAKAAAEAAAAAAAAAEDAAEGHELIGGEGSMLSVGTTATAAGGGGAHGKKEKGGKDKKAGSKGGAKGSGGGAHGGAVGEHGGGAAAAAAAAAAAVAAAAAADPLSLPGFHDKAMSGAKSVVKPQDAGSGPTATAAAAAAAAAAVGGVRADWYVPPAGGVPAPNPGAPAAVRSATLEQLYWDRLCVLRTWTALGIPNRADIR</sequence>
<dbReference type="AlphaFoldDB" id="D8TZV8"/>
<name>D8TZV8_VOLCA</name>
<feature type="compositionally biased region" description="Pro residues" evidence="1">
    <location>
        <begin position="610"/>
        <end position="619"/>
    </location>
</feature>
<dbReference type="KEGG" id="vcn:VOLCADRAFT_92519"/>
<dbReference type="InterPro" id="IPR013783">
    <property type="entry name" value="Ig-like_fold"/>
</dbReference>
<proteinExistence type="predicted"/>
<protein>
    <submittedName>
        <fullName evidence="2">Uncharacterized protein</fullName>
    </submittedName>
</protein>
<dbReference type="STRING" id="3068.D8TZV8"/>
<dbReference type="Pfam" id="PF14646">
    <property type="entry name" value="MYCBPAP"/>
    <property type="match status" value="1"/>
</dbReference>
<dbReference type="Gene3D" id="2.60.40.10">
    <property type="entry name" value="Immunoglobulins"/>
    <property type="match status" value="1"/>
</dbReference>
<dbReference type="InterPro" id="IPR032707">
    <property type="entry name" value="MYCBPAP"/>
</dbReference>
<dbReference type="PANTHER" id="PTHR48421">
    <property type="entry name" value="MYCBP-ASSOCIATED PROTEIN"/>
    <property type="match status" value="1"/>
</dbReference>
<dbReference type="RefSeq" id="XP_002951886.1">
    <property type="nucleotide sequence ID" value="XM_002951840.1"/>
</dbReference>
<dbReference type="GeneID" id="9617198"/>
<feature type="compositionally biased region" description="Gly residues" evidence="1">
    <location>
        <begin position="757"/>
        <end position="770"/>
    </location>
</feature>
<accession>D8TZV8</accession>
<feature type="region of interest" description="Disordered" evidence="1">
    <location>
        <begin position="734"/>
        <end position="770"/>
    </location>
</feature>